<evidence type="ECO:0000313" key="3">
    <source>
        <dbReference type="Proteomes" id="UP000007350"/>
    </source>
</evidence>
<reference evidence="2 3" key="1">
    <citation type="journal article" date="2012" name="BMC Genomics">
        <title>Comparative genomic analysis of human infective Trypanosoma cruzi lineages with the bat-restricted subspecies T. cruzi marinkellei.</title>
        <authorList>
            <person name="Franzen O."/>
            <person name="Talavera-Lopez C."/>
            <person name="Ochaya S."/>
            <person name="Butler C.E."/>
            <person name="Messenger L.A."/>
            <person name="Lewis M.D."/>
            <person name="Llewellyn M.S."/>
            <person name="Marinkelle C.J."/>
            <person name="Tyler K.M."/>
            <person name="Miles M.A."/>
            <person name="Andersson B."/>
        </authorList>
    </citation>
    <scope>NUCLEOTIDE SEQUENCE [LARGE SCALE GENOMIC DNA]</scope>
    <source>
        <strain evidence="2 3">B7</strain>
    </source>
</reference>
<accession>K2N2U7</accession>
<name>K2N2U7_TRYCR</name>
<protein>
    <submittedName>
        <fullName evidence="2">Uncharacterized protein</fullName>
    </submittedName>
</protein>
<feature type="region of interest" description="Disordered" evidence="1">
    <location>
        <begin position="52"/>
        <end position="82"/>
    </location>
</feature>
<gene>
    <name evidence="2" type="ORF">MOQ_007328</name>
</gene>
<dbReference type="EMBL" id="AHKC01014500">
    <property type="protein sequence ID" value="EKF28906.1"/>
    <property type="molecule type" value="Genomic_DNA"/>
</dbReference>
<evidence type="ECO:0000313" key="2">
    <source>
        <dbReference type="EMBL" id="EKF28906.1"/>
    </source>
</evidence>
<dbReference type="AlphaFoldDB" id="K2N2U7"/>
<evidence type="ECO:0000256" key="1">
    <source>
        <dbReference type="SAM" id="MobiDB-lite"/>
    </source>
</evidence>
<sequence>MAGACWCGKGSVPGVDLAVVASEWQRGATPAHSSTGLHAPRGLQATPVLVAPSLPHRDDRPATASAGTFPRSDRRKSLSTSGRRVDVLLPSLQRSALVRPQYDGTCPTCSAWRSDTWRRPRTRTPQWRHRLPNTRLACRSPSTAPSVPADKTRGKHKRVCQRSARLFRHHPITDVTCRGSHGGPRETPFHPLLECPSFGIVTVTVWECPSPHDARLRRKTCLVINDGVWATHR</sequence>
<proteinExistence type="predicted"/>
<dbReference type="Proteomes" id="UP000007350">
    <property type="component" value="Unassembled WGS sequence"/>
</dbReference>
<keyword evidence="3" id="KW-1185">Reference proteome</keyword>
<comment type="caution">
    <text evidence="2">The sequence shown here is derived from an EMBL/GenBank/DDBJ whole genome shotgun (WGS) entry which is preliminary data.</text>
</comment>
<organism evidence="2 3">
    <name type="scientific">Trypanosoma cruzi marinkellei</name>
    <dbReference type="NCBI Taxonomy" id="85056"/>
    <lineage>
        <taxon>Eukaryota</taxon>
        <taxon>Discoba</taxon>
        <taxon>Euglenozoa</taxon>
        <taxon>Kinetoplastea</taxon>
        <taxon>Metakinetoplastina</taxon>
        <taxon>Trypanosomatida</taxon>
        <taxon>Trypanosomatidae</taxon>
        <taxon>Trypanosoma</taxon>
        <taxon>Schizotrypanum</taxon>
    </lineage>
</organism>